<dbReference type="GO" id="GO:0005737">
    <property type="term" value="C:cytoplasm"/>
    <property type="evidence" value="ECO:0007669"/>
    <property type="project" value="TreeGrafter"/>
</dbReference>
<evidence type="ECO:0000256" key="1">
    <source>
        <dbReference type="ARBA" id="ARBA00001947"/>
    </source>
</evidence>
<evidence type="ECO:0000256" key="3">
    <source>
        <dbReference type="ARBA" id="ARBA00022723"/>
    </source>
</evidence>
<dbReference type="GO" id="GO:0004022">
    <property type="term" value="F:alcohol dehydrogenase (NAD+) activity"/>
    <property type="evidence" value="ECO:0007669"/>
    <property type="project" value="TreeGrafter"/>
</dbReference>
<evidence type="ECO:0000256" key="5">
    <source>
        <dbReference type="ARBA" id="ARBA00023002"/>
    </source>
</evidence>
<comment type="cofactor">
    <cofactor evidence="1 6">
        <name>Zn(2+)</name>
        <dbReference type="ChEBI" id="CHEBI:29105"/>
    </cofactor>
</comment>
<proteinExistence type="inferred from homology"/>
<dbReference type="Gene3D" id="3.40.50.720">
    <property type="entry name" value="NAD(P)-binding Rossmann-like Domain"/>
    <property type="match status" value="1"/>
</dbReference>
<dbReference type="InterPro" id="IPR011032">
    <property type="entry name" value="GroES-like_sf"/>
</dbReference>
<comment type="caution">
    <text evidence="8">The sequence shown here is derived from an EMBL/GenBank/DDBJ whole genome shotgun (WGS) entry which is preliminary data.</text>
</comment>
<keyword evidence="4 6" id="KW-0862">Zinc</keyword>
<evidence type="ECO:0000256" key="6">
    <source>
        <dbReference type="RuleBase" id="RU361277"/>
    </source>
</evidence>
<dbReference type="InterPro" id="IPR013154">
    <property type="entry name" value="ADH-like_N"/>
</dbReference>
<evidence type="ECO:0000256" key="4">
    <source>
        <dbReference type="ARBA" id="ARBA00022833"/>
    </source>
</evidence>
<keyword evidence="5" id="KW-0560">Oxidoreductase</keyword>
<dbReference type="InterPro" id="IPR002328">
    <property type="entry name" value="ADH_Zn_CS"/>
</dbReference>
<dbReference type="SUPFAM" id="SSF50129">
    <property type="entry name" value="GroES-like"/>
    <property type="match status" value="1"/>
</dbReference>
<reference evidence="8 9" key="1">
    <citation type="submission" date="2016-12" db="EMBL/GenBank/DDBJ databases">
        <title>Draft genome sequence of Fusarium oxysporum causing rot on Narcissus.</title>
        <authorList>
            <person name="Armitage A.D."/>
            <person name="Taylor A."/>
            <person name="Clarkson J.P."/>
            <person name="Harrison R.J."/>
            <person name="Jackson A.C."/>
        </authorList>
    </citation>
    <scope>NUCLEOTIDE SEQUENCE [LARGE SCALE GENOMIC DNA]</scope>
    <source>
        <strain evidence="8 9">N139</strain>
    </source>
</reference>
<sequence length="387" mass="40784">MVIAVIPRTQRAAILTGAYGQPHTIRTNFPVTAPGAGQLLVKLEASGVCKGDVNPRDGYPPAPPLPNRPLVTGHEGVGIVVAVGDAVLGFNVGDRVGMGWRSEVCTSCDRCERGDDNLCQKLKMNGYETNGTFQGACHDPSIGAVERSHNKPVNYLLEYITISSSSLIPIPFNTIPATHIAPLLCAGGTALAGLRATGLATPGKWVCLTGAAGGVGGLASRYALHEGLKVVAVDSAQKADICKALGVHAFVDYENADTVVSRIKEATGGSGPHGVVVCSANPQSYSQAVEYAAVGAHIVSIGPSMVHLHTGPIMVKGLVLIPQSNANSKIISEAIRLGVEDHILPEVELVDLDNIDEVLDRVRDSKTLKKCVIKWWKQLQVTYLVTK</sequence>
<accession>A0A4Q2UX46</accession>
<dbReference type="PANTHER" id="PTHR42940:SF8">
    <property type="entry name" value="VACUOLAR PROTEIN SORTING-ASSOCIATED PROTEIN 11"/>
    <property type="match status" value="1"/>
</dbReference>
<dbReference type="Pfam" id="PF08240">
    <property type="entry name" value="ADH_N"/>
    <property type="match status" value="1"/>
</dbReference>
<feature type="domain" description="Enoyl reductase (ER)" evidence="7">
    <location>
        <begin position="20"/>
        <end position="373"/>
    </location>
</feature>
<dbReference type="InterPro" id="IPR013149">
    <property type="entry name" value="ADH-like_C"/>
</dbReference>
<dbReference type="SMART" id="SM00829">
    <property type="entry name" value="PKS_ER"/>
    <property type="match status" value="1"/>
</dbReference>
<name>A0A4Q2UX46_FUSOX</name>
<evidence type="ECO:0000313" key="9">
    <source>
        <dbReference type="Proteomes" id="UP000290540"/>
    </source>
</evidence>
<dbReference type="Gene3D" id="3.90.180.10">
    <property type="entry name" value="Medium-chain alcohol dehydrogenases, catalytic domain"/>
    <property type="match status" value="1"/>
</dbReference>
<gene>
    <name evidence="8" type="ORF">BFJ63_vAg18573</name>
</gene>
<keyword evidence="3 6" id="KW-0479">Metal-binding</keyword>
<dbReference type="SUPFAM" id="SSF51735">
    <property type="entry name" value="NAD(P)-binding Rossmann-fold domains"/>
    <property type="match status" value="1"/>
</dbReference>
<protein>
    <recommendedName>
        <fullName evidence="7">Enoyl reductase (ER) domain-containing protein</fullName>
    </recommendedName>
</protein>
<evidence type="ECO:0000256" key="2">
    <source>
        <dbReference type="ARBA" id="ARBA00008072"/>
    </source>
</evidence>
<dbReference type="InterPro" id="IPR020843">
    <property type="entry name" value="ER"/>
</dbReference>
<dbReference type="AlphaFoldDB" id="A0A4Q2UX46"/>
<comment type="similarity">
    <text evidence="2 6">Belongs to the zinc-containing alcohol dehydrogenase family.</text>
</comment>
<dbReference type="Pfam" id="PF00107">
    <property type="entry name" value="ADH_zinc_N"/>
    <property type="match status" value="1"/>
</dbReference>
<evidence type="ECO:0000313" key="8">
    <source>
        <dbReference type="EMBL" id="RYC78554.1"/>
    </source>
</evidence>
<dbReference type="GO" id="GO:0008270">
    <property type="term" value="F:zinc ion binding"/>
    <property type="evidence" value="ECO:0007669"/>
    <property type="project" value="InterPro"/>
</dbReference>
<dbReference type="InterPro" id="IPR036291">
    <property type="entry name" value="NAD(P)-bd_dom_sf"/>
</dbReference>
<dbReference type="PANTHER" id="PTHR42940">
    <property type="entry name" value="ALCOHOL DEHYDROGENASE 1-RELATED"/>
    <property type="match status" value="1"/>
</dbReference>
<evidence type="ECO:0000259" key="7">
    <source>
        <dbReference type="SMART" id="SM00829"/>
    </source>
</evidence>
<dbReference type="PROSITE" id="PS00059">
    <property type="entry name" value="ADH_ZINC"/>
    <property type="match status" value="1"/>
</dbReference>
<dbReference type="EMBL" id="MQTW01001071">
    <property type="protein sequence ID" value="RYC78554.1"/>
    <property type="molecule type" value="Genomic_DNA"/>
</dbReference>
<dbReference type="Proteomes" id="UP000290540">
    <property type="component" value="Unassembled WGS sequence"/>
</dbReference>
<organism evidence="8 9">
    <name type="scientific">Fusarium oxysporum f. sp. narcissi</name>
    <dbReference type="NCBI Taxonomy" id="451672"/>
    <lineage>
        <taxon>Eukaryota</taxon>
        <taxon>Fungi</taxon>
        <taxon>Dikarya</taxon>
        <taxon>Ascomycota</taxon>
        <taxon>Pezizomycotina</taxon>
        <taxon>Sordariomycetes</taxon>
        <taxon>Hypocreomycetidae</taxon>
        <taxon>Hypocreales</taxon>
        <taxon>Nectriaceae</taxon>
        <taxon>Fusarium</taxon>
        <taxon>Fusarium oxysporum species complex</taxon>
    </lineage>
</organism>